<dbReference type="InterPro" id="IPR002893">
    <property type="entry name" value="Znf_MYND"/>
</dbReference>
<protein>
    <recommendedName>
        <fullName evidence="9">MYND-type domain-containing protein</fullName>
    </recommendedName>
</protein>
<dbReference type="AlphaFoldDB" id="A0A9W7CK06"/>
<evidence type="ECO:0000313" key="8">
    <source>
        <dbReference type="Proteomes" id="UP001165122"/>
    </source>
</evidence>
<evidence type="ECO:0000256" key="4">
    <source>
        <dbReference type="SAM" id="MobiDB-lite"/>
    </source>
</evidence>
<keyword evidence="1" id="KW-0479">Metal-binding</keyword>
<gene>
    <name evidence="7" type="ORF">TrLO_g6073</name>
</gene>
<keyword evidence="3" id="KW-0862">Zinc</keyword>
<feature type="compositionally biased region" description="Basic and acidic residues" evidence="4">
    <location>
        <begin position="219"/>
        <end position="232"/>
    </location>
</feature>
<feature type="compositionally biased region" description="Basic residues" evidence="4">
    <location>
        <begin position="15"/>
        <end position="27"/>
    </location>
</feature>
<feature type="domain" description="MYND-type" evidence="6">
    <location>
        <begin position="191"/>
        <end position="218"/>
    </location>
</feature>
<dbReference type="InterPro" id="IPR001357">
    <property type="entry name" value="BRCT_dom"/>
</dbReference>
<dbReference type="Pfam" id="PF00533">
    <property type="entry name" value="BRCT"/>
    <property type="match status" value="1"/>
</dbReference>
<evidence type="ECO:0000259" key="5">
    <source>
        <dbReference type="Pfam" id="PF00533"/>
    </source>
</evidence>
<dbReference type="InterPro" id="IPR036420">
    <property type="entry name" value="BRCT_dom_sf"/>
</dbReference>
<name>A0A9W7CK06_9STRA</name>
<evidence type="ECO:0000256" key="2">
    <source>
        <dbReference type="ARBA" id="ARBA00022771"/>
    </source>
</evidence>
<dbReference type="Gene3D" id="3.40.50.10190">
    <property type="entry name" value="BRCT domain"/>
    <property type="match status" value="1"/>
</dbReference>
<organism evidence="7 8">
    <name type="scientific">Triparma laevis f. longispina</name>
    <dbReference type="NCBI Taxonomy" id="1714387"/>
    <lineage>
        <taxon>Eukaryota</taxon>
        <taxon>Sar</taxon>
        <taxon>Stramenopiles</taxon>
        <taxon>Ochrophyta</taxon>
        <taxon>Bolidophyceae</taxon>
        <taxon>Parmales</taxon>
        <taxon>Triparmaceae</taxon>
        <taxon>Triparma</taxon>
    </lineage>
</organism>
<evidence type="ECO:0000256" key="3">
    <source>
        <dbReference type="ARBA" id="ARBA00022833"/>
    </source>
</evidence>
<dbReference type="SUPFAM" id="SSF144232">
    <property type="entry name" value="HIT/MYND zinc finger-like"/>
    <property type="match status" value="1"/>
</dbReference>
<sequence>MEMSGWKFIKENPKHGTKTSGKAKAHGAPKQAREAKSDLFDPPELNLAETGEEEPAQPKPTAQTPFLRKTFSSTGGTDALVPEDFSAHVKKLVISRGGKISSQITKQVDCLVIGTYYISMSMDSGVRIDVKKSSKYVKALKPRKPIILLEEFEGLVKDPKIWASLKPPDLQLPPASPVSPSRKKEEDYEPCIVCFEPGKKRCSRCKVTYYCGAECQKNTHEREQQNLDADERLDGEDETLPDTTDAKFLR</sequence>
<reference evidence="8" key="1">
    <citation type="journal article" date="2023" name="Commun. Biol.">
        <title>Genome analysis of Parmales, the sister group of diatoms, reveals the evolutionary specialization of diatoms from phago-mixotrophs to photoautotrophs.</title>
        <authorList>
            <person name="Ban H."/>
            <person name="Sato S."/>
            <person name="Yoshikawa S."/>
            <person name="Yamada K."/>
            <person name="Nakamura Y."/>
            <person name="Ichinomiya M."/>
            <person name="Sato N."/>
            <person name="Blanc-Mathieu R."/>
            <person name="Endo H."/>
            <person name="Kuwata A."/>
            <person name="Ogata H."/>
        </authorList>
    </citation>
    <scope>NUCLEOTIDE SEQUENCE [LARGE SCALE GENOMIC DNA]</scope>
    <source>
        <strain evidence="8">NIES 3700</strain>
    </source>
</reference>
<dbReference type="Pfam" id="PF01753">
    <property type="entry name" value="zf-MYND"/>
    <property type="match status" value="1"/>
</dbReference>
<dbReference type="GO" id="GO:0008270">
    <property type="term" value="F:zinc ion binding"/>
    <property type="evidence" value="ECO:0007669"/>
    <property type="project" value="UniProtKB-KW"/>
</dbReference>
<evidence type="ECO:0000259" key="6">
    <source>
        <dbReference type="Pfam" id="PF01753"/>
    </source>
</evidence>
<dbReference type="OrthoDB" id="432970at2759"/>
<evidence type="ECO:0000256" key="1">
    <source>
        <dbReference type="ARBA" id="ARBA00022723"/>
    </source>
</evidence>
<feature type="region of interest" description="Disordered" evidence="4">
    <location>
        <begin position="1"/>
        <end position="66"/>
    </location>
</feature>
<dbReference type="Gene3D" id="6.10.140.2220">
    <property type="match status" value="1"/>
</dbReference>
<evidence type="ECO:0008006" key="9">
    <source>
        <dbReference type="Google" id="ProtNLM"/>
    </source>
</evidence>
<feature type="domain" description="BRCT" evidence="5">
    <location>
        <begin position="63"/>
        <end position="147"/>
    </location>
</feature>
<dbReference type="Proteomes" id="UP001165122">
    <property type="component" value="Unassembled WGS sequence"/>
</dbReference>
<dbReference type="SUPFAM" id="SSF52113">
    <property type="entry name" value="BRCT domain"/>
    <property type="match status" value="1"/>
</dbReference>
<feature type="region of interest" description="Disordered" evidence="4">
    <location>
        <begin position="219"/>
        <end position="250"/>
    </location>
</feature>
<keyword evidence="2" id="KW-0863">Zinc-finger</keyword>
<accession>A0A9W7CK06</accession>
<dbReference type="EMBL" id="BRXW01000110">
    <property type="protein sequence ID" value="GMI07228.1"/>
    <property type="molecule type" value="Genomic_DNA"/>
</dbReference>
<evidence type="ECO:0000313" key="7">
    <source>
        <dbReference type="EMBL" id="GMI07228.1"/>
    </source>
</evidence>
<comment type="caution">
    <text evidence="7">The sequence shown here is derived from an EMBL/GenBank/DDBJ whole genome shotgun (WGS) entry which is preliminary data.</text>
</comment>
<proteinExistence type="predicted"/>
<keyword evidence="8" id="KW-1185">Reference proteome</keyword>